<feature type="transmembrane region" description="Helical" evidence="1">
    <location>
        <begin position="133"/>
        <end position="152"/>
    </location>
</feature>
<accession>A0A0G0W0A3</accession>
<proteinExistence type="predicted"/>
<comment type="caution">
    <text evidence="2">The sequence shown here is derived from an EMBL/GenBank/DDBJ whole genome shotgun (WGS) entry which is preliminary data.</text>
</comment>
<feature type="transmembrane region" description="Helical" evidence="1">
    <location>
        <begin position="67"/>
        <end position="86"/>
    </location>
</feature>
<sequence>KWGLLKATKYLLTGLFVFILGFIPFTQGNLPQFVLTRLNISAGQYPYTSVNAFNFWGLSGFWKPDNVYFQFSGYIMIIAATIILCIRRAKKKLSPYFLITFVFAASFMFFTRMHERHLLPVFAPLAIAVVDNPIFLLPYIGFSLIYVMNLVYSHFWVSNINTVFNCFGNCPNGLRFLLDLNRQKNIMGKSTFADKEINNKNEEQKKFIRKTTGHKTYEKKI</sequence>
<feature type="non-terminal residue" evidence="2">
    <location>
        <position position="1"/>
    </location>
</feature>
<keyword evidence="1" id="KW-0472">Membrane</keyword>
<keyword evidence="2" id="KW-0808">Transferase</keyword>
<dbReference type="GO" id="GO:0016740">
    <property type="term" value="F:transferase activity"/>
    <property type="evidence" value="ECO:0007669"/>
    <property type="project" value="UniProtKB-KW"/>
</dbReference>
<dbReference type="AlphaFoldDB" id="A0A0G0W0A3"/>
<feature type="transmembrane region" description="Helical" evidence="1">
    <location>
        <begin position="7"/>
        <end position="25"/>
    </location>
</feature>
<evidence type="ECO:0000256" key="1">
    <source>
        <dbReference type="SAM" id="Phobius"/>
    </source>
</evidence>
<name>A0A0G0W0A3_9BACT</name>
<dbReference type="Proteomes" id="UP000034286">
    <property type="component" value="Unassembled WGS sequence"/>
</dbReference>
<dbReference type="EMBL" id="LCBD01000008">
    <property type="protein sequence ID" value="KKS05362.1"/>
    <property type="molecule type" value="Genomic_DNA"/>
</dbReference>
<keyword evidence="1" id="KW-1133">Transmembrane helix</keyword>
<feature type="transmembrane region" description="Helical" evidence="1">
    <location>
        <begin position="93"/>
        <end position="113"/>
    </location>
</feature>
<protein>
    <submittedName>
        <fullName evidence="2">Glycosyl transferase family protein</fullName>
    </submittedName>
</protein>
<organism evidence="2 3">
    <name type="scientific">Candidatus Woesebacteria bacterium GW2011_GWE1_41_24</name>
    <dbReference type="NCBI Taxonomy" id="1618597"/>
    <lineage>
        <taxon>Bacteria</taxon>
        <taxon>Candidatus Woeseibacteriota</taxon>
    </lineage>
</organism>
<reference evidence="2 3" key="1">
    <citation type="journal article" date="2015" name="Nature">
        <title>rRNA introns, odd ribosomes, and small enigmatic genomes across a large radiation of phyla.</title>
        <authorList>
            <person name="Brown C.T."/>
            <person name="Hug L.A."/>
            <person name="Thomas B.C."/>
            <person name="Sharon I."/>
            <person name="Castelle C.J."/>
            <person name="Singh A."/>
            <person name="Wilkins M.J."/>
            <person name="Williams K.H."/>
            <person name="Banfield J.F."/>
        </authorList>
    </citation>
    <scope>NUCLEOTIDE SEQUENCE [LARGE SCALE GENOMIC DNA]</scope>
</reference>
<evidence type="ECO:0000313" key="3">
    <source>
        <dbReference type="Proteomes" id="UP000034286"/>
    </source>
</evidence>
<gene>
    <name evidence="2" type="ORF">UU57_C0008G0001</name>
</gene>
<evidence type="ECO:0000313" key="2">
    <source>
        <dbReference type="EMBL" id="KKS05362.1"/>
    </source>
</evidence>
<keyword evidence="1" id="KW-0812">Transmembrane</keyword>